<feature type="transmembrane region" description="Helical" evidence="7">
    <location>
        <begin position="359"/>
        <end position="380"/>
    </location>
</feature>
<evidence type="ECO:0000256" key="4">
    <source>
        <dbReference type="ARBA" id="ARBA00022692"/>
    </source>
</evidence>
<dbReference type="GO" id="GO:0005886">
    <property type="term" value="C:plasma membrane"/>
    <property type="evidence" value="ECO:0007669"/>
    <property type="project" value="UniProtKB-SubCell"/>
</dbReference>
<feature type="transmembrane region" description="Helical" evidence="7">
    <location>
        <begin position="217"/>
        <end position="239"/>
    </location>
</feature>
<organism evidence="9">
    <name type="scientific">marine sediment metagenome</name>
    <dbReference type="NCBI Taxonomy" id="412755"/>
    <lineage>
        <taxon>unclassified sequences</taxon>
        <taxon>metagenomes</taxon>
        <taxon>ecological metagenomes</taxon>
    </lineage>
</organism>
<accession>A0A0F9VHE9</accession>
<evidence type="ECO:0000256" key="5">
    <source>
        <dbReference type="ARBA" id="ARBA00022989"/>
    </source>
</evidence>
<feature type="transmembrane region" description="Helical" evidence="7">
    <location>
        <begin position="58"/>
        <end position="78"/>
    </location>
</feature>
<feature type="transmembrane region" description="Helical" evidence="7">
    <location>
        <begin position="169"/>
        <end position="196"/>
    </location>
</feature>
<dbReference type="EMBL" id="LAZR01000022">
    <property type="protein sequence ID" value="KKO04551.1"/>
    <property type="molecule type" value="Genomic_DNA"/>
</dbReference>
<evidence type="ECO:0000256" key="1">
    <source>
        <dbReference type="ARBA" id="ARBA00004429"/>
    </source>
</evidence>
<proteinExistence type="predicted"/>
<dbReference type="PANTHER" id="PTHR33362">
    <property type="entry name" value="SIALIC ACID TRAP TRANSPORTER PERMEASE PROTEIN SIAT-RELATED"/>
    <property type="match status" value="1"/>
</dbReference>
<comment type="subcellular location">
    <subcellularLocation>
        <location evidence="1">Cell inner membrane</location>
        <topology evidence="1">Multi-pass membrane protein</topology>
    </subcellularLocation>
</comment>
<dbReference type="AlphaFoldDB" id="A0A0F9VHE9"/>
<evidence type="ECO:0000313" key="9">
    <source>
        <dbReference type="EMBL" id="KKO04551.1"/>
    </source>
</evidence>
<evidence type="ECO:0000259" key="8">
    <source>
        <dbReference type="Pfam" id="PF06808"/>
    </source>
</evidence>
<protein>
    <recommendedName>
        <fullName evidence="8">TRAP C4-dicarboxylate transport system permease DctM subunit domain-containing protein</fullName>
    </recommendedName>
</protein>
<feature type="transmembrane region" description="Helical" evidence="7">
    <location>
        <begin position="275"/>
        <end position="299"/>
    </location>
</feature>
<feature type="transmembrane region" description="Helical" evidence="7">
    <location>
        <begin position="245"/>
        <end position="263"/>
    </location>
</feature>
<keyword evidence="5 7" id="KW-1133">Transmembrane helix</keyword>
<keyword evidence="6 7" id="KW-0472">Membrane</keyword>
<sequence>MTPGTVASILFGLLFLLIILRVPVAFALALACIPVFFIEPRLTPVLVLQEMFRSYNSFVLLAVPFFLLAANLMNAAGITDRLIRLSRAMVGHLPGGLGHVNVVVSMFFAGISGSSTADAAGIGSLLIPQMKKEGFSPSFSVAVTACSSVMGVIIPPSILMVVWGGLMSVSIGGLFVAGILPGILIGMAMMVAVYVYARRHGMQPHGRATLGEFASALVGALLALLTPVIIVGGIVGGLFTPTEASVVAALYALVLGLIVYRAVGPREVAHVFYDTGRFAAIALFCIGTASAFGWTLAYFRIPAALVSYVQVLDLGIVEMGFAVAIAFLIIGLFIDAIPAIIILGTVLYPVTLEVGMHPIHFAMIGIISLAFGLVTPPYGLCLLISCSIGGIPVKAAMRDVAFILLPMLTILVLVVLFPSITLWLPRLLMPQFVN</sequence>
<feature type="transmembrane region" description="Helical" evidence="7">
    <location>
        <begin position="319"/>
        <end position="347"/>
    </location>
</feature>
<dbReference type="PANTHER" id="PTHR33362:SF2">
    <property type="entry name" value="TRAP TRANSPORTER LARGE PERMEASE PROTEIN"/>
    <property type="match status" value="1"/>
</dbReference>
<dbReference type="GO" id="GO:0022857">
    <property type="term" value="F:transmembrane transporter activity"/>
    <property type="evidence" value="ECO:0007669"/>
    <property type="project" value="TreeGrafter"/>
</dbReference>
<dbReference type="Pfam" id="PF06808">
    <property type="entry name" value="DctM"/>
    <property type="match status" value="1"/>
</dbReference>
<name>A0A0F9VHE9_9ZZZZ</name>
<feature type="transmembrane region" description="Helical" evidence="7">
    <location>
        <begin position="139"/>
        <end position="163"/>
    </location>
</feature>
<feature type="domain" description="TRAP C4-dicarboxylate transport system permease DctM subunit" evidence="8">
    <location>
        <begin position="11"/>
        <end position="419"/>
    </location>
</feature>
<feature type="transmembrane region" description="Helical" evidence="7">
    <location>
        <begin position="98"/>
        <end position="127"/>
    </location>
</feature>
<dbReference type="InterPro" id="IPR010656">
    <property type="entry name" value="DctM"/>
</dbReference>
<feature type="transmembrane region" description="Helical" evidence="7">
    <location>
        <begin position="400"/>
        <end position="424"/>
    </location>
</feature>
<keyword evidence="2" id="KW-1003">Cell membrane</keyword>
<evidence type="ECO:0000256" key="6">
    <source>
        <dbReference type="ARBA" id="ARBA00023136"/>
    </source>
</evidence>
<evidence type="ECO:0000256" key="7">
    <source>
        <dbReference type="SAM" id="Phobius"/>
    </source>
</evidence>
<feature type="transmembrane region" description="Helical" evidence="7">
    <location>
        <begin position="6"/>
        <end position="37"/>
    </location>
</feature>
<keyword evidence="3" id="KW-0997">Cell inner membrane</keyword>
<comment type="caution">
    <text evidence="9">The sequence shown here is derived from an EMBL/GenBank/DDBJ whole genome shotgun (WGS) entry which is preliminary data.</text>
</comment>
<dbReference type="NCBIfam" id="TIGR00786">
    <property type="entry name" value="dctM"/>
    <property type="match status" value="1"/>
</dbReference>
<evidence type="ECO:0000256" key="3">
    <source>
        <dbReference type="ARBA" id="ARBA00022519"/>
    </source>
</evidence>
<keyword evidence="4 7" id="KW-0812">Transmembrane</keyword>
<reference evidence="9" key="1">
    <citation type="journal article" date="2015" name="Nature">
        <title>Complex archaea that bridge the gap between prokaryotes and eukaryotes.</title>
        <authorList>
            <person name="Spang A."/>
            <person name="Saw J.H."/>
            <person name="Jorgensen S.L."/>
            <person name="Zaremba-Niedzwiedzka K."/>
            <person name="Martijn J."/>
            <person name="Lind A.E."/>
            <person name="van Eijk R."/>
            <person name="Schleper C."/>
            <person name="Guy L."/>
            <person name="Ettema T.J."/>
        </authorList>
    </citation>
    <scope>NUCLEOTIDE SEQUENCE</scope>
</reference>
<gene>
    <name evidence="9" type="ORF">LCGC14_0083780</name>
</gene>
<dbReference type="PIRSF" id="PIRSF006066">
    <property type="entry name" value="HI0050"/>
    <property type="match status" value="1"/>
</dbReference>
<evidence type="ECO:0000256" key="2">
    <source>
        <dbReference type="ARBA" id="ARBA00022475"/>
    </source>
</evidence>
<dbReference type="InterPro" id="IPR004681">
    <property type="entry name" value="TRAP_DctM"/>
</dbReference>